<reference evidence="2" key="2">
    <citation type="submission" date="2020-06" db="EMBL/GenBank/DDBJ databases">
        <authorList>
            <person name="Sheffer M."/>
        </authorList>
    </citation>
    <scope>NUCLEOTIDE SEQUENCE</scope>
</reference>
<dbReference type="Pfam" id="PF17787">
    <property type="entry name" value="PH_14"/>
    <property type="match status" value="1"/>
</dbReference>
<dbReference type="EMBL" id="JABXBU010000003">
    <property type="protein sequence ID" value="KAF8792330.1"/>
    <property type="molecule type" value="Genomic_DNA"/>
</dbReference>
<evidence type="ECO:0000313" key="2">
    <source>
        <dbReference type="EMBL" id="KAF8792330.1"/>
    </source>
</evidence>
<dbReference type="AlphaFoldDB" id="A0A8T0FS51"/>
<dbReference type="SUPFAM" id="SSF50729">
    <property type="entry name" value="PH domain-like"/>
    <property type="match status" value="1"/>
</dbReference>
<keyword evidence="3" id="KW-1185">Reference proteome</keyword>
<gene>
    <name evidence="2" type="ORF">HNY73_003940</name>
</gene>
<reference evidence="2" key="1">
    <citation type="journal article" date="2020" name="bioRxiv">
        <title>Chromosome-level reference genome of the European wasp spider Argiope bruennichi: a resource for studies on range expansion and evolutionary adaptation.</title>
        <authorList>
            <person name="Sheffer M.M."/>
            <person name="Hoppe A."/>
            <person name="Krehenwinkel H."/>
            <person name="Uhl G."/>
            <person name="Kuss A.W."/>
            <person name="Jensen L."/>
            <person name="Jensen C."/>
            <person name="Gillespie R.G."/>
            <person name="Hoff K.J."/>
            <person name="Prost S."/>
        </authorList>
    </citation>
    <scope>NUCLEOTIDE SEQUENCE</scope>
</reference>
<comment type="caution">
    <text evidence="2">The sequence shown here is derived from an EMBL/GenBank/DDBJ whole genome shotgun (WGS) entry which is preliminary data.</text>
</comment>
<dbReference type="Proteomes" id="UP000807504">
    <property type="component" value="Unassembled WGS sequence"/>
</dbReference>
<protein>
    <submittedName>
        <fullName evidence="2">1-phosphatidylinositol 4 like protein</fullName>
    </submittedName>
</protein>
<dbReference type="CDD" id="cd13361">
    <property type="entry name" value="PH_PLC_beta"/>
    <property type="match status" value="1"/>
</dbReference>
<name>A0A8T0FS51_ARGBR</name>
<dbReference type="InterPro" id="IPR037862">
    <property type="entry name" value="PLC-beta_PH"/>
</dbReference>
<organism evidence="2 3">
    <name type="scientific">Argiope bruennichi</name>
    <name type="common">Wasp spider</name>
    <name type="synonym">Aranea bruennichi</name>
    <dbReference type="NCBI Taxonomy" id="94029"/>
    <lineage>
        <taxon>Eukaryota</taxon>
        <taxon>Metazoa</taxon>
        <taxon>Ecdysozoa</taxon>
        <taxon>Arthropoda</taxon>
        <taxon>Chelicerata</taxon>
        <taxon>Arachnida</taxon>
        <taxon>Araneae</taxon>
        <taxon>Araneomorphae</taxon>
        <taxon>Entelegynae</taxon>
        <taxon>Araneoidea</taxon>
        <taxon>Araneidae</taxon>
        <taxon>Argiope</taxon>
    </lineage>
</organism>
<evidence type="ECO:0000313" key="3">
    <source>
        <dbReference type="Proteomes" id="UP000807504"/>
    </source>
</evidence>
<accession>A0A8T0FS51</accession>
<feature type="domain" description="PLC-beta PH" evidence="1">
    <location>
        <begin position="17"/>
        <end position="83"/>
    </location>
</feature>
<dbReference type="Gene3D" id="2.30.29.240">
    <property type="match status" value="1"/>
</dbReference>
<evidence type="ECO:0000259" key="1">
    <source>
        <dbReference type="Pfam" id="PF17787"/>
    </source>
</evidence>
<proteinExistence type="predicted"/>
<sequence>MAGAQSGVHVVQLKPIEVPQSMIEGNKFVKWDDDSTVGTPVTLRVDKSGFYLYWTDQNNETEFLEISSIRDTRTGKYAKTPRVSTFGKTKATPPNRMQDNLSFREFLLG</sequence>